<evidence type="ECO:0000313" key="1">
    <source>
        <dbReference type="Proteomes" id="UP000813463"/>
    </source>
</evidence>
<sequence length="279" mass="31768">MSKLSEADKGKGDMTDWMADIYEAKMKKAKAKLEEKLFCRMEFCKSWKTNTAEELKTQVDVSVHHGDYAFKSIEEVRLEMQTTIDLQAKELASLKSNKVELLKRILKQDKDIMEMVEEGKKAAAEIQTLQEQLQEYPQVKEAAGHAEWLKGELETARSQVPTLRERLHESYDQGEQAVKDAVKHALENHMEEHDPAWFQRCLEHSAAVLAAERLGQPPREFATSCFYKKSFLMFLCLRAKTISISVFCAAGVCTIVPAEHTTISFSFPTFARLTMAVVL</sequence>
<gene>
    <name evidence="2" type="primary">LOC130463860</name>
</gene>
<keyword evidence="1" id="KW-1185">Reference proteome</keyword>
<dbReference type="Proteomes" id="UP000813463">
    <property type="component" value="Chromosome 6"/>
</dbReference>
<reference evidence="1" key="1">
    <citation type="journal article" date="2021" name="Nat. Commun.">
        <title>Genomic analyses provide insights into spinach domestication and the genetic basis of agronomic traits.</title>
        <authorList>
            <person name="Cai X."/>
            <person name="Sun X."/>
            <person name="Xu C."/>
            <person name="Sun H."/>
            <person name="Wang X."/>
            <person name="Ge C."/>
            <person name="Zhang Z."/>
            <person name="Wang Q."/>
            <person name="Fei Z."/>
            <person name="Jiao C."/>
            <person name="Wang Q."/>
        </authorList>
    </citation>
    <scope>NUCLEOTIDE SEQUENCE [LARGE SCALE GENOMIC DNA]</scope>
    <source>
        <strain evidence="1">cv. Varoflay</strain>
    </source>
</reference>
<evidence type="ECO:0000313" key="2">
    <source>
        <dbReference type="RefSeq" id="XP_056689113.1"/>
    </source>
</evidence>
<name>A0ABM3R0I3_SPIOL</name>
<reference evidence="2" key="2">
    <citation type="submission" date="2025-08" db="UniProtKB">
        <authorList>
            <consortium name="RefSeq"/>
        </authorList>
    </citation>
    <scope>IDENTIFICATION</scope>
    <source>
        <tissue evidence="2">Leaf</tissue>
    </source>
</reference>
<organism evidence="1 2">
    <name type="scientific">Spinacia oleracea</name>
    <name type="common">Spinach</name>
    <dbReference type="NCBI Taxonomy" id="3562"/>
    <lineage>
        <taxon>Eukaryota</taxon>
        <taxon>Viridiplantae</taxon>
        <taxon>Streptophyta</taxon>
        <taxon>Embryophyta</taxon>
        <taxon>Tracheophyta</taxon>
        <taxon>Spermatophyta</taxon>
        <taxon>Magnoliopsida</taxon>
        <taxon>eudicotyledons</taxon>
        <taxon>Gunneridae</taxon>
        <taxon>Pentapetalae</taxon>
        <taxon>Caryophyllales</taxon>
        <taxon>Chenopodiaceae</taxon>
        <taxon>Chenopodioideae</taxon>
        <taxon>Anserineae</taxon>
        <taxon>Spinacia</taxon>
    </lineage>
</organism>
<dbReference type="RefSeq" id="XP_056689113.1">
    <property type="nucleotide sequence ID" value="XM_056833135.1"/>
</dbReference>
<dbReference type="GeneID" id="130463860"/>
<evidence type="ECO:0008006" key="3">
    <source>
        <dbReference type="Google" id="ProtNLM"/>
    </source>
</evidence>
<accession>A0ABM3R0I3</accession>
<proteinExistence type="predicted"/>
<protein>
    <recommendedName>
        <fullName evidence="3">Factor of DNA methylation 1-5/IDN2 domain-containing protein</fullName>
    </recommendedName>
</protein>